<dbReference type="InterPro" id="IPR006143">
    <property type="entry name" value="RND_pump_MFP"/>
</dbReference>
<dbReference type="Pfam" id="PF25944">
    <property type="entry name" value="Beta-barrel_RND"/>
    <property type="match status" value="1"/>
</dbReference>
<dbReference type="InterPro" id="IPR058624">
    <property type="entry name" value="MdtA-like_HH"/>
</dbReference>
<dbReference type="PROSITE" id="PS51257">
    <property type="entry name" value="PROKAR_LIPOPROTEIN"/>
    <property type="match status" value="1"/>
</dbReference>
<proteinExistence type="inferred from homology"/>
<dbReference type="Gene3D" id="2.40.50.100">
    <property type="match status" value="1"/>
</dbReference>
<feature type="chain" id="PRO_5011645388" evidence="4">
    <location>
        <begin position="29"/>
        <end position="423"/>
    </location>
</feature>
<sequence length="423" mass="45742">MSRKNTVRTFMLASVAALVLTACGNPEAANQAAAPAAPQVSVAQVVHERITEWDEFTGRLQAPQTVNLMPRVSGYIEQVHFSEGALVQKGDLLVQIDPRPFAAEVARLNAELQSAQSAAALADNDYQRAEKLSSQRAISAELLDSRLARKQQTAATVASVKAALQRAELDLSYTRITAPISGRVSYAQVTAGNYVNAGQSQLTSLVSTEKMYAYFDVDEQSYLKYARLSTEGKRADTRDASANPVYMALANDTAYNHIGSIDFVDNSVNQQTGTIRIRASFSNSDNNLLPGLFARIKLVGSDSYDGILIDEKAVGTDLNNKYVLVVNADNQLEYRAVKLGEKVNGLRIVREGLAAKDRIVVNGLQRVMPNMQIEPKMVDMASAEQIAGLRKEQQLLDETSTALTAKADDAAATINAGKTPGRG</sequence>
<dbReference type="Pfam" id="PF25917">
    <property type="entry name" value="BSH_RND"/>
    <property type="match status" value="1"/>
</dbReference>
<gene>
    <name evidence="9" type="ORF">SAMN05660691_03692</name>
</gene>
<feature type="domain" description="Multidrug resistance protein MdtA-like beta-barrel" evidence="7">
    <location>
        <begin position="242"/>
        <end position="298"/>
    </location>
</feature>
<feature type="coiled-coil region" evidence="3">
    <location>
        <begin position="105"/>
        <end position="132"/>
    </location>
</feature>
<dbReference type="InterPro" id="IPR058627">
    <property type="entry name" value="MdtA-like_C"/>
</dbReference>
<keyword evidence="10" id="KW-1185">Reference proteome</keyword>
<dbReference type="Proteomes" id="UP000199371">
    <property type="component" value="Unassembled WGS sequence"/>
</dbReference>
<dbReference type="OrthoDB" id="9800613at2"/>
<dbReference type="Gene3D" id="2.40.420.20">
    <property type="match status" value="1"/>
</dbReference>
<protein>
    <submittedName>
        <fullName evidence="9">Membrane fusion protein, multidrug efflux system</fullName>
    </submittedName>
</protein>
<dbReference type="PANTHER" id="PTHR30158:SF26">
    <property type="entry name" value="RESISTANCE-NODULATION-CELL DIVISION (RND) MULTIDRUG EFFLUX MEMBRANE FUSION PROTEIN MEXE"/>
    <property type="match status" value="1"/>
</dbReference>
<comment type="subcellular location">
    <subcellularLocation>
        <location evidence="1">Cell inner membrane</location>
        <topology evidence="1">Lipid-anchor</topology>
    </subcellularLocation>
</comment>
<dbReference type="GO" id="GO:0046677">
    <property type="term" value="P:response to antibiotic"/>
    <property type="evidence" value="ECO:0007669"/>
    <property type="project" value="TreeGrafter"/>
</dbReference>
<evidence type="ECO:0000313" key="10">
    <source>
        <dbReference type="Proteomes" id="UP000199371"/>
    </source>
</evidence>
<evidence type="ECO:0000259" key="7">
    <source>
        <dbReference type="Pfam" id="PF25944"/>
    </source>
</evidence>
<evidence type="ECO:0000256" key="2">
    <source>
        <dbReference type="ARBA" id="ARBA00009477"/>
    </source>
</evidence>
<keyword evidence="3" id="KW-0175">Coiled coil</keyword>
<dbReference type="FunFam" id="2.40.420.20:FF:000001">
    <property type="entry name" value="Efflux RND transporter periplasmic adaptor subunit"/>
    <property type="match status" value="1"/>
</dbReference>
<dbReference type="Pfam" id="PF25967">
    <property type="entry name" value="RND-MFP_C"/>
    <property type="match status" value="1"/>
</dbReference>
<dbReference type="Gene3D" id="1.10.287.470">
    <property type="entry name" value="Helix hairpin bin"/>
    <property type="match status" value="1"/>
</dbReference>
<evidence type="ECO:0000313" key="9">
    <source>
        <dbReference type="EMBL" id="SEI10407.1"/>
    </source>
</evidence>
<evidence type="ECO:0000259" key="5">
    <source>
        <dbReference type="Pfam" id="PF25876"/>
    </source>
</evidence>
<dbReference type="GO" id="GO:0022857">
    <property type="term" value="F:transmembrane transporter activity"/>
    <property type="evidence" value="ECO:0007669"/>
    <property type="project" value="InterPro"/>
</dbReference>
<organism evidence="9 10">
    <name type="scientific">Rheinheimera pacifica</name>
    <dbReference type="NCBI Taxonomy" id="173990"/>
    <lineage>
        <taxon>Bacteria</taxon>
        <taxon>Pseudomonadati</taxon>
        <taxon>Pseudomonadota</taxon>
        <taxon>Gammaproteobacteria</taxon>
        <taxon>Chromatiales</taxon>
        <taxon>Chromatiaceae</taxon>
        <taxon>Rheinheimera</taxon>
    </lineage>
</organism>
<comment type="similarity">
    <text evidence="2">Belongs to the membrane fusion protein (MFP) (TC 8.A.1) family.</text>
</comment>
<dbReference type="SUPFAM" id="SSF111369">
    <property type="entry name" value="HlyD-like secretion proteins"/>
    <property type="match status" value="1"/>
</dbReference>
<feature type="domain" description="Multidrug resistance protein MdtA-like C-terminal permuted SH3" evidence="8">
    <location>
        <begin position="307"/>
        <end position="366"/>
    </location>
</feature>
<dbReference type="RefSeq" id="WP_092796427.1">
    <property type="nucleotide sequence ID" value="NZ_FNXF01000019.1"/>
</dbReference>
<evidence type="ECO:0000259" key="6">
    <source>
        <dbReference type="Pfam" id="PF25917"/>
    </source>
</evidence>
<reference evidence="10" key="1">
    <citation type="submission" date="2016-10" db="EMBL/GenBank/DDBJ databases">
        <authorList>
            <person name="Varghese N."/>
            <person name="Submissions S."/>
        </authorList>
    </citation>
    <scope>NUCLEOTIDE SEQUENCE [LARGE SCALE GENOMIC DNA]</scope>
    <source>
        <strain evidence="10">DSM 17616</strain>
    </source>
</reference>
<accession>A0A1H6NHC6</accession>
<name>A0A1H6NHC6_9GAMM</name>
<dbReference type="STRING" id="173990.SAMN05660691_03692"/>
<keyword evidence="4" id="KW-0732">Signal</keyword>
<dbReference type="Pfam" id="PF25876">
    <property type="entry name" value="HH_MFP_RND"/>
    <property type="match status" value="1"/>
</dbReference>
<feature type="signal peptide" evidence="4">
    <location>
        <begin position="1"/>
        <end position="28"/>
    </location>
</feature>
<evidence type="ECO:0000256" key="3">
    <source>
        <dbReference type="SAM" id="Coils"/>
    </source>
</evidence>
<dbReference type="InterPro" id="IPR058626">
    <property type="entry name" value="MdtA-like_b-barrel"/>
</dbReference>
<evidence type="ECO:0000256" key="4">
    <source>
        <dbReference type="SAM" id="SignalP"/>
    </source>
</evidence>
<dbReference type="GO" id="GO:0005886">
    <property type="term" value="C:plasma membrane"/>
    <property type="evidence" value="ECO:0007669"/>
    <property type="project" value="UniProtKB-SubCell"/>
</dbReference>
<evidence type="ECO:0000259" key="8">
    <source>
        <dbReference type="Pfam" id="PF25967"/>
    </source>
</evidence>
<dbReference type="EMBL" id="FNXF01000019">
    <property type="protein sequence ID" value="SEI10407.1"/>
    <property type="molecule type" value="Genomic_DNA"/>
</dbReference>
<dbReference type="InterPro" id="IPR058625">
    <property type="entry name" value="MdtA-like_BSH"/>
</dbReference>
<dbReference type="AlphaFoldDB" id="A0A1H6NHC6"/>
<feature type="domain" description="Multidrug resistance protein MdtA-like barrel-sandwich hybrid" evidence="6">
    <location>
        <begin position="65"/>
        <end position="202"/>
    </location>
</feature>
<dbReference type="PANTHER" id="PTHR30158">
    <property type="entry name" value="ACRA/E-RELATED COMPONENT OF DRUG EFFLUX TRANSPORTER"/>
    <property type="match status" value="1"/>
</dbReference>
<feature type="domain" description="Multidrug resistance protein MdtA-like alpha-helical hairpin" evidence="5">
    <location>
        <begin position="106"/>
        <end position="174"/>
    </location>
</feature>
<evidence type="ECO:0000256" key="1">
    <source>
        <dbReference type="ARBA" id="ARBA00004519"/>
    </source>
</evidence>
<dbReference type="Gene3D" id="2.40.30.170">
    <property type="match status" value="1"/>
</dbReference>
<dbReference type="NCBIfam" id="TIGR01730">
    <property type="entry name" value="RND_mfp"/>
    <property type="match status" value="1"/>
</dbReference>